<dbReference type="PANTHER" id="PTHR43377">
    <property type="entry name" value="BILIVERDIN REDUCTASE A"/>
    <property type="match status" value="1"/>
</dbReference>
<dbReference type="AlphaFoldDB" id="A0A949NEZ2"/>
<evidence type="ECO:0000259" key="2">
    <source>
        <dbReference type="Pfam" id="PF01408"/>
    </source>
</evidence>
<dbReference type="InterPro" id="IPR004104">
    <property type="entry name" value="Gfo/Idh/MocA-like_OxRdtase_C"/>
</dbReference>
<dbReference type="Pfam" id="PF01408">
    <property type="entry name" value="GFO_IDH_MocA"/>
    <property type="match status" value="1"/>
</dbReference>
<dbReference type="SUPFAM" id="SSF51735">
    <property type="entry name" value="NAD(P)-binding Rossmann-fold domains"/>
    <property type="match status" value="1"/>
</dbReference>
<dbReference type="Gene3D" id="3.40.50.720">
    <property type="entry name" value="NAD(P)-binding Rossmann-like Domain"/>
    <property type="match status" value="1"/>
</dbReference>
<dbReference type="Gene3D" id="3.30.360.10">
    <property type="entry name" value="Dihydrodipicolinate Reductase, domain 2"/>
    <property type="match status" value="1"/>
</dbReference>
<evidence type="ECO:0000313" key="4">
    <source>
        <dbReference type="EMBL" id="MBU9737791.1"/>
    </source>
</evidence>
<name>A0A949NEZ2_9FIRM</name>
<feature type="domain" description="Gfo/Idh/MocA-like oxidoreductase C-terminal" evidence="3">
    <location>
        <begin position="140"/>
        <end position="349"/>
    </location>
</feature>
<protein>
    <submittedName>
        <fullName evidence="4">Gfo/Idh/MocA family oxidoreductase</fullName>
    </submittedName>
</protein>
<dbReference type="InterPro" id="IPR036291">
    <property type="entry name" value="NAD(P)-bd_dom_sf"/>
</dbReference>
<gene>
    <name evidence="4" type="ORF">KTH89_14690</name>
</gene>
<evidence type="ECO:0000313" key="5">
    <source>
        <dbReference type="Proteomes" id="UP000712157"/>
    </source>
</evidence>
<evidence type="ECO:0000256" key="1">
    <source>
        <dbReference type="ARBA" id="ARBA00010928"/>
    </source>
</evidence>
<accession>A0A949NEZ2</accession>
<dbReference type="Pfam" id="PF02894">
    <property type="entry name" value="GFO_IDH_MocA_C"/>
    <property type="match status" value="1"/>
</dbReference>
<keyword evidence="5" id="KW-1185">Reference proteome</keyword>
<dbReference type="RefSeq" id="WP_238722208.1">
    <property type="nucleotide sequence ID" value="NZ_JAHQCW010000025.1"/>
</dbReference>
<proteinExistence type="inferred from homology"/>
<reference evidence="4" key="1">
    <citation type="submission" date="2021-06" db="EMBL/GenBank/DDBJ databases">
        <title>Description of novel taxa of the family Lachnospiraceae.</title>
        <authorList>
            <person name="Chaplin A.V."/>
            <person name="Sokolova S.R."/>
            <person name="Pikina A.P."/>
            <person name="Korzhanova M."/>
            <person name="Belova V."/>
            <person name="Korostin D."/>
            <person name="Efimov B.A."/>
        </authorList>
    </citation>
    <scope>NUCLEOTIDE SEQUENCE</scope>
    <source>
        <strain evidence="4">ASD5720</strain>
    </source>
</reference>
<dbReference type="GO" id="GO:0000166">
    <property type="term" value="F:nucleotide binding"/>
    <property type="evidence" value="ECO:0007669"/>
    <property type="project" value="InterPro"/>
</dbReference>
<dbReference type="EMBL" id="JAHQCW010000025">
    <property type="protein sequence ID" value="MBU9737791.1"/>
    <property type="molecule type" value="Genomic_DNA"/>
</dbReference>
<evidence type="ECO:0000259" key="3">
    <source>
        <dbReference type="Pfam" id="PF02894"/>
    </source>
</evidence>
<dbReference type="Proteomes" id="UP000712157">
    <property type="component" value="Unassembled WGS sequence"/>
</dbReference>
<sequence>MRQMRLGLIGAGERGANCYAPYALKYPAEVKFVCVAEPQADRRDTFADAHQIPQQMRFANWHDLLSADPELDGVIIATQDQEHYEPAMACIGKGYHILLEKPMAETAQKTQAIVDAAKEKGILLMVCHVLRHTPFFRAMKDVIDKGTIGEVKSIHHIENIGYWHFAHSYVRGNWHNTKETTPMIVAKCCHDTDIFNFLLGGKKCKKISSFGSLSYFTRANMPEGATENCMDGCPHNKDCMYSAYKYLEDRKSRQNFRDIVMRTDDKQAFLEHLKESPYSRCVYQCDNDAVERQVVNIEYEDGITVSFQASAFTMDIIRQTKIMGTKGEIEGCIDDDKFVVKDFASGNETEVKVHTPKTMHSGGDECIMQNFVHALAYPDPENQKLSAELSLQGHIMAFAAEYSRVHGGEIVEFE</sequence>
<comment type="similarity">
    <text evidence="1">Belongs to the Gfo/Idh/MocA family.</text>
</comment>
<organism evidence="4 5">
    <name type="scientific">Diplocloster agilis</name>
    <dbReference type="NCBI Taxonomy" id="2850323"/>
    <lineage>
        <taxon>Bacteria</taxon>
        <taxon>Bacillati</taxon>
        <taxon>Bacillota</taxon>
        <taxon>Clostridia</taxon>
        <taxon>Lachnospirales</taxon>
        <taxon>Lachnospiraceae</taxon>
        <taxon>Diplocloster</taxon>
    </lineage>
</organism>
<dbReference type="InterPro" id="IPR051450">
    <property type="entry name" value="Gfo/Idh/MocA_Oxidoreductases"/>
</dbReference>
<dbReference type="SUPFAM" id="SSF55347">
    <property type="entry name" value="Glyceraldehyde-3-phosphate dehydrogenase-like, C-terminal domain"/>
    <property type="match status" value="1"/>
</dbReference>
<comment type="caution">
    <text evidence="4">The sequence shown here is derived from an EMBL/GenBank/DDBJ whole genome shotgun (WGS) entry which is preliminary data.</text>
</comment>
<dbReference type="InterPro" id="IPR000683">
    <property type="entry name" value="Gfo/Idh/MocA-like_OxRdtase_N"/>
</dbReference>
<feature type="domain" description="Gfo/Idh/MocA-like oxidoreductase N-terminal" evidence="2">
    <location>
        <begin position="5"/>
        <end position="127"/>
    </location>
</feature>
<dbReference type="PANTHER" id="PTHR43377:SF2">
    <property type="entry name" value="BINDING ROSSMANN FOLD OXIDOREDUCTASE, PUTATIVE (AFU_ORTHOLOGUE AFUA_4G00560)-RELATED"/>
    <property type="match status" value="1"/>
</dbReference>